<dbReference type="Gene3D" id="3.40.50.150">
    <property type="entry name" value="Vaccinia Virus protein VP39"/>
    <property type="match status" value="1"/>
</dbReference>
<feature type="domain" description="Methyltransferase type 11" evidence="5">
    <location>
        <begin position="48"/>
        <end position="133"/>
    </location>
</feature>
<dbReference type="RefSeq" id="WP_008836155.1">
    <property type="nucleotide sequence ID" value="NZ_AHAM01000096.1"/>
</dbReference>
<proteinExistence type="predicted"/>
<evidence type="ECO:0000256" key="4">
    <source>
        <dbReference type="SAM" id="MobiDB-lite"/>
    </source>
</evidence>
<accession>H0HQU5</accession>
<evidence type="ECO:0000256" key="3">
    <source>
        <dbReference type="ARBA" id="ARBA00022691"/>
    </source>
</evidence>
<reference evidence="6 7" key="1">
    <citation type="journal article" date="2012" name="J. Bacteriol.">
        <title>Draft Genome Sequence of Mesorhizobium alhagi CCNWXJ12-2T, a Novel Salt-Resistant Species Isolated from the Desert of Northwestern China.</title>
        <authorList>
            <person name="Zhou M."/>
            <person name="Chen W."/>
            <person name="Chen H."/>
            <person name="Wei G."/>
        </authorList>
    </citation>
    <scope>NUCLEOTIDE SEQUENCE [LARGE SCALE GENOMIC DNA]</scope>
    <source>
        <strain evidence="6 7">CCNWXJ12-2</strain>
    </source>
</reference>
<keyword evidence="1 6" id="KW-0489">Methyltransferase</keyword>
<dbReference type="GO" id="GO:0008757">
    <property type="term" value="F:S-adenosylmethionine-dependent methyltransferase activity"/>
    <property type="evidence" value="ECO:0007669"/>
    <property type="project" value="InterPro"/>
</dbReference>
<evidence type="ECO:0000313" key="7">
    <source>
        <dbReference type="Proteomes" id="UP000003250"/>
    </source>
</evidence>
<dbReference type="Proteomes" id="UP000003250">
    <property type="component" value="Unassembled WGS sequence"/>
</dbReference>
<evidence type="ECO:0000256" key="2">
    <source>
        <dbReference type="ARBA" id="ARBA00022679"/>
    </source>
</evidence>
<dbReference type="EMBL" id="AHAM01000096">
    <property type="protein sequence ID" value="EHK56909.1"/>
    <property type="molecule type" value="Genomic_DNA"/>
</dbReference>
<dbReference type="PANTHER" id="PTHR43464">
    <property type="entry name" value="METHYLTRANSFERASE"/>
    <property type="match status" value="1"/>
</dbReference>
<gene>
    <name evidence="6" type="ORF">MAXJ12_12627</name>
</gene>
<dbReference type="InterPro" id="IPR013216">
    <property type="entry name" value="Methyltransf_11"/>
</dbReference>
<dbReference type="InterPro" id="IPR029063">
    <property type="entry name" value="SAM-dependent_MTases_sf"/>
</dbReference>
<dbReference type="Pfam" id="PF08241">
    <property type="entry name" value="Methyltransf_11"/>
    <property type="match status" value="1"/>
</dbReference>
<sequence>MNMHITAGADALDNGERQVAETLEGIRRDHVARYQFAAGVIGGRKRVVDLACGIGYGAALLAEAGNDVLGMDRSEAAVAFGRIHHAAITARLQVGDVMDVAGYEDDSFDAAVCFETIEHLADPLPMLRALHAVAPYLIASVPNETVFPHRGRILHHHRHYTRAEFAALLESAGWRVTGWYGQRGPTSEVERDIEGRTVVVTAQRADIDGRPSVEPLPDPTVRAVPAHVVILGLGPSLETFVDLTKRLGGRHALCDEVWGINAVGGVLQCDRVFHMDDVRVQEVRAAARPESNIAKMLEWMRRHPGPIYTSRPHPDYPGLEAFPLEDVINSCGIAYFNSTAAYAVAYAVHIGVRQISLFGCDFSYRNSHDAEKGRGCVEFHLGIAKARGIEIGFPETTSLMDANAPITERIYGYDTVDLSFDGGGEDPVRVTMAVHDRLPSAEEIEGRYDHSRHPNRLVEGQSKGTTDV</sequence>
<dbReference type="PANTHER" id="PTHR43464:SF19">
    <property type="entry name" value="UBIQUINONE BIOSYNTHESIS O-METHYLTRANSFERASE, MITOCHONDRIAL"/>
    <property type="match status" value="1"/>
</dbReference>
<dbReference type="CDD" id="cd02440">
    <property type="entry name" value="AdoMet_MTases"/>
    <property type="match status" value="1"/>
</dbReference>
<evidence type="ECO:0000313" key="6">
    <source>
        <dbReference type="EMBL" id="EHK56909.1"/>
    </source>
</evidence>
<organism evidence="6 7">
    <name type="scientific">Mesorhizobium alhagi CCNWXJ12-2</name>
    <dbReference type="NCBI Taxonomy" id="1107882"/>
    <lineage>
        <taxon>Bacteria</taxon>
        <taxon>Pseudomonadati</taxon>
        <taxon>Pseudomonadota</taxon>
        <taxon>Alphaproteobacteria</taxon>
        <taxon>Hyphomicrobiales</taxon>
        <taxon>Phyllobacteriaceae</taxon>
        <taxon>Allomesorhizobium</taxon>
    </lineage>
</organism>
<feature type="compositionally biased region" description="Basic and acidic residues" evidence="4">
    <location>
        <begin position="443"/>
        <end position="452"/>
    </location>
</feature>
<dbReference type="GO" id="GO:0032259">
    <property type="term" value="P:methylation"/>
    <property type="evidence" value="ECO:0007669"/>
    <property type="project" value="UniProtKB-KW"/>
</dbReference>
<keyword evidence="3" id="KW-0949">S-adenosyl-L-methionine</keyword>
<name>H0HQU5_9HYPH</name>
<dbReference type="SUPFAM" id="SSF53335">
    <property type="entry name" value="S-adenosyl-L-methionine-dependent methyltransferases"/>
    <property type="match status" value="1"/>
</dbReference>
<feature type="region of interest" description="Disordered" evidence="4">
    <location>
        <begin position="443"/>
        <end position="468"/>
    </location>
</feature>
<keyword evidence="2 6" id="KW-0808">Transferase</keyword>
<protein>
    <submittedName>
        <fullName evidence="6">Type 11 methyltransferase</fullName>
    </submittedName>
</protein>
<dbReference type="PATRIC" id="fig|1107882.3.peg.2473"/>
<dbReference type="OrthoDB" id="8114881at2"/>
<evidence type="ECO:0000256" key="1">
    <source>
        <dbReference type="ARBA" id="ARBA00022603"/>
    </source>
</evidence>
<dbReference type="AlphaFoldDB" id="H0HQU5"/>
<evidence type="ECO:0000259" key="5">
    <source>
        <dbReference type="Pfam" id="PF08241"/>
    </source>
</evidence>
<keyword evidence="7" id="KW-1185">Reference proteome</keyword>